<comment type="caution">
    <text evidence="4">The sequence shown here is derived from an EMBL/GenBank/DDBJ whole genome shotgun (WGS) entry which is preliminary data.</text>
</comment>
<dbReference type="EMBL" id="RBIG01000004">
    <property type="protein sequence ID" value="RKQ68172.1"/>
    <property type="molecule type" value="Genomic_DNA"/>
</dbReference>
<dbReference type="InterPro" id="IPR019734">
    <property type="entry name" value="TPR_rpt"/>
</dbReference>
<dbReference type="SUPFAM" id="SSF48452">
    <property type="entry name" value="TPR-like"/>
    <property type="match status" value="1"/>
</dbReference>
<comment type="similarity">
    <text evidence="1">Belongs to the CpoB family.</text>
</comment>
<feature type="coiled-coil region" evidence="1">
    <location>
        <begin position="99"/>
        <end position="126"/>
    </location>
</feature>
<evidence type="ECO:0000256" key="2">
    <source>
        <dbReference type="SAM" id="MobiDB-lite"/>
    </source>
</evidence>
<comment type="function">
    <text evidence="1">Mediates coordination of peptidoglycan synthesis and outer membrane constriction during cell division.</text>
</comment>
<dbReference type="Pfam" id="PF16331">
    <property type="entry name" value="TolA_bind_tri"/>
    <property type="match status" value="1"/>
</dbReference>
<dbReference type="Gene3D" id="1.20.5.110">
    <property type="match status" value="1"/>
</dbReference>
<dbReference type="Proteomes" id="UP000277424">
    <property type="component" value="Unassembled WGS sequence"/>
</dbReference>
<comment type="subcellular location">
    <subcellularLocation>
        <location evidence="1">Periplasm</location>
    </subcellularLocation>
</comment>
<dbReference type="GO" id="GO:0043093">
    <property type="term" value="P:FtsZ-dependent cytokinesis"/>
    <property type="evidence" value="ECO:0007669"/>
    <property type="project" value="UniProtKB-UniRule"/>
</dbReference>
<dbReference type="Pfam" id="PF13174">
    <property type="entry name" value="TPR_6"/>
    <property type="match status" value="1"/>
</dbReference>
<dbReference type="AlphaFoldDB" id="A0A420WB64"/>
<dbReference type="HAMAP" id="MF_02066">
    <property type="entry name" value="CpoB"/>
    <property type="match status" value="1"/>
</dbReference>
<dbReference type="RefSeq" id="WP_121221972.1">
    <property type="nucleotide sequence ID" value="NZ_RBIG01000004.1"/>
</dbReference>
<dbReference type="GO" id="GO:0030288">
    <property type="term" value="C:outer membrane-bounded periplasmic space"/>
    <property type="evidence" value="ECO:0007669"/>
    <property type="project" value="UniProtKB-UniRule"/>
</dbReference>
<proteinExistence type="inferred from homology"/>
<sequence length="345" mass="37535">MIQNRHPHPARRFGAVLSETVLSGAARAAALVLLLGALVLPSVAVQAQDRDMRSLIDQVGRLQQDLSDLQRHVYRGERPASGAAGSVPPAAPGAEGQALSNLHFRLTDLEARMAELNGRIEEASYATQRLNDRMEKLSSDIDFRLTRLEERMVSGEGAAVPAPQAPDKQGATTSRAPGGEAVDDRGPKTLGTLPQSATTGGAEANRPAQQQAALPANATPKEVYDQAFQTLVRQDFPTAEQQFKAFLDKNKNHELAGNAQYWLAETYYVRGQFEQAAVAFAHGFETYPKNAKAPDNLLKLGLSLSNLNRKQDACVAFSELTKQYPNAAQSVKRRAELERQKLKCP</sequence>
<keyword evidence="1" id="KW-0132">Cell division</keyword>
<dbReference type="Gene3D" id="1.25.40.10">
    <property type="entry name" value="Tetratricopeptide repeat domain"/>
    <property type="match status" value="1"/>
</dbReference>
<feature type="domain" description="YbgF trimerisation" evidence="3">
    <location>
        <begin position="96"/>
        <end position="151"/>
    </location>
</feature>
<name>A0A420WB64_9PROT</name>
<gene>
    <name evidence="1" type="primary">cpoB</name>
    <name evidence="4" type="ORF">BCL74_3491</name>
</gene>
<feature type="region of interest" description="Disordered" evidence="2">
    <location>
        <begin position="155"/>
        <end position="213"/>
    </location>
</feature>
<evidence type="ECO:0000259" key="3">
    <source>
        <dbReference type="Pfam" id="PF16331"/>
    </source>
</evidence>
<evidence type="ECO:0000256" key="1">
    <source>
        <dbReference type="HAMAP-Rule" id="MF_02066"/>
    </source>
</evidence>
<evidence type="ECO:0000313" key="5">
    <source>
        <dbReference type="Proteomes" id="UP000277424"/>
    </source>
</evidence>
<keyword evidence="1" id="KW-0732">Signal</keyword>
<dbReference type="InterPro" id="IPR014162">
    <property type="entry name" value="CpoB_C"/>
</dbReference>
<dbReference type="InterPro" id="IPR011990">
    <property type="entry name" value="TPR-like_helical_dom_sf"/>
</dbReference>
<reference evidence="4 5" key="1">
    <citation type="submission" date="2018-10" db="EMBL/GenBank/DDBJ databases">
        <title>Comparative analysis of microorganisms from saline springs in Andes Mountain Range, Colombia.</title>
        <authorList>
            <person name="Rubin E."/>
        </authorList>
    </citation>
    <scope>NUCLEOTIDE SEQUENCE [LARGE SCALE GENOMIC DNA]</scope>
    <source>
        <strain evidence="4 5">USBA 36</strain>
    </source>
</reference>
<evidence type="ECO:0000313" key="4">
    <source>
        <dbReference type="EMBL" id="RKQ68172.1"/>
    </source>
</evidence>
<feature type="compositionally biased region" description="Low complexity" evidence="2">
    <location>
        <begin position="204"/>
        <end position="213"/>
    </location>
</feature>
<keyword evidence="1" id="KW-0131">Cell cycle</keyword>
<organism evidence="4 5">
    <name type="scientific">Oceanibaculum indicum</name>
    <dbReference type="NCBI Taxonomy" id="526216"/>
    <lineage>
        <taxon>Bacteria</taxon>
        <taxon>Pseudomonadati</taxon>
        <taxon>Pseudomonadota</taxon>
        <taxon>Alphaproteobacteria</taxon>
        <taxon>Rhodospirillales</taxon>
        <taxon>Oceanibaculaceae</taxon>
        <taxon>Oceanibaculum</taxon>
    </lineage>
</organism>
<dbReference type="OrthoDB" id="7185608at2"/>
<dbReference type="GO" id="GO:0070206">
    <property type="term" value="P:protein trimerization"/>
    <property type="evidence" value="ECO:0007669"/>
    <property type="project" value="InterPro"/>
</dbReference>
<accession>A0A420WB64</accession>
<keyword evidence="1" id="KW-0574">Periplasm</keyword>
<protein>
    <recommendedName>
        <fullName evidence="1">Cell division coordinator CpoB</fullName>
    </recommendedName>
</protein>
<keyword evidence="1" id="KW-0175">Coiled coil</keyword>
<dbReference type="InterPro" id="IPR034706">
    <property type="entry name" value="CpoB"/>
</dbReference>
<dbReference type="InterPro" id="IPR032519">
    <property type="entry name" value="YbgF_tri"/>
</dbReference>
<dbReference type="NCBIfam" id="TIGR02795">
    <property type="entry name" value="tol_pal_ybgF"/>
    <property type="match status" value="1"/>
</dbReference>